<feature type="transmembrane region" description="Helical" evidence="1">
    <location>
        <begin position="79"/>
        <end position="96"/>
    </location>
</feature>
<dbReference type="PATRIC" id="fig|246787.4.peg.4022"/>
<keyword evidence="1" id="KW-1133">Transmembrane helix</keyword>
<dbReference type="AlphaFoldDB" id="A0A0N7IFT6"/>
<feature type="transmembrane region" description="Helical" evidence="1">
    <location>
        <begin position="108"/>
        <end position="127"/>
    </location>
</feature>
<reference evidence="2 3" key="1">
    <citation type="journal article" date="2015" name="Science">
        <title>Genetic determinants of in vivo fitness and diet responsiveness in multiple human gut Bacteroides.</title>
        <authorList>
            <person name="Wu M."/>
            <person name="McNulty N.P."/>
            <person name="Rodionov D.A."/>
            <person name="Khoroshkin M.S."/>
            <person name="Griffin N.W."/>
            <person name="Cheng J."/>
            <person name="Latreille P."/>
            <person name="Kerstetter R.A."/>
            <person name="Terrapon N."/>
            <person name="Henrissat B."/>
            <person name="Osterman A.L."/>
            <person name="Gordon J.I."/>
        </authorList>
    </citation>
    <scope>NUCLEOTIDE SEQUENCE [LARGE SCALE GENOMIC DNA]</scope>
    <source>
        <strain evidence="2 3">WH2</strain>
    </source>
</reference>
<feature type="transmembrane region" description="Helical" evidence="1">
    <location>
        <begin position="39"/>
        <end position="59"/>
    </location>
</feature>
<dbReference type="RefSeq" id="WP_029427271.1">
    <property type="nucleotide sequence ID" value="NZ_CP012801.1"/>
</dbReference>
<dbReference type="Proteomes" id="UP000061809">
    <property type="component" value="Chromosome"/>
</dbReference>
<keyword evidence="1" id="KW-0812">Transmembrane</keyword>
<dbReference type="KEGG" id="bcel:BcellWH2_03886"/>
<dbReference type="EMBL" id="CP012801">
    <property type="protein sequence ID" value="ALJ61107.1"/>
    <property type="molecule type" value="Genomic_DNA"/>
</dbReference>
<gene>
    <name evidence="2" type="ORF">BcellWH2_03886</name>
</gene>
<accession>A0A0N7IFT6</accession>
<name>A0A0N7IFT6_9BACE</name>
<keyword evidence="1" id="KW-0472">Membrane</keyword>
<proteinExistence type="predicted"/>
<evidence type="ECO:0000256" key="1">
    <source>
        <dbReference type="SAM" id="Phobius"/>
    </source>
</evidence>
<organism evidence="2 3">
    <name type="scientific">Bacteroides cellulosilyticus</name>
    <dbReference type="NCBI Taxonomy" id="246787"/>
    <lineage>
        <taxon>Bacteria</taxon>
        <taxon>Pseudomonadati</taxon>
        <taxon>Bacteroidota</taxon>
        <taxon>Bacteroidia</taxon>
        <taxon>Bacteroidales</taxon>
        <taxon>Bacteroidaceae</taxon>
        <taxon>Bacteroides</taxon>
    </lineage>
</organism>
<evidence type="ECO:0008006" key="4">
    <source>
        <dbReference type="Google" id="ProtNLM"/>
    </source>
</evidence>
<evidence type="ECO:0000313" key="2">
    <source>
        <dbReference type="EMBL" id="ALJ61107.1"/>
    </source>
</evidence>
<evidence type="ECO:0000313" key="3">
    <source>
        <dbReference type="Proteomes" id="UP000061809"/>
    </source>
</evidence>
<sequence length="137" mass="15831">MRALLPVYCRLLGYFVIALALFLPFLMLMLGKMTDSNLLFYKECSKLLMMLGALMILFAYTKNENKETEQVRNTATRNAMFLTVLFIFGGMLYRLAKGDIMSVDTSSFLIFLILNVLCLEFGIKKVAVDRLFKRDRR</sequence>
<feature type="transmembrane region" description="Helical" evidence="1">
    <location>
        <begin position="12"/>
        <end position="33"/>
    </location>
</feature>
<protein>
    <recommendedName>
        <fullName evidence="4">Transmembrane protein</fullName>
    </recommendedName>
</protein>